<dbReference type="InterPro" id="IPR016181">
    <property type="entry name" value="Acyl_CoA_acyltransferase"/>
</dbReference>
<evidence type="ECO:0000313" key="2">
    <source>
        <dbReference type="EMBL" id="MDA7424590.1"/>
    </source>
</evidence>
<sequence length="148" mass="16518">MNALHLATLDDLDKLEPLVTAFHSEQGFDTAEGHAAQAIAPLLEGSPHGAIWLIGPRRAPVGYIAITFGWSLEFGGLDAIVDELYIRPAVRRRGMGFEALNGVSRALKEAGVRALHLEARRSDARLQEFYRRARFVPRDDYMFMSRVL</sequence>
<feature type="domain" description="N-acetyltransferase" evidence="1">
    <location>
        <begin position="2"/>
        <end position="148"/>
    </location>
</feature>
<dbReference type="EMBL" id="JAQIOY010000002">
    <property type="protein sequence ID" value="MDA7424590.1"/>
    <property type="molecule type" value="Genomic_DNA"/>
</dbReference>
<dbReference type="PROSITE" id="PS51186">
    <property type="entry name" value="GNAT"/>
    <property type="match status" value="1"/>
</dbReference>
<accession>A0ABT4XRL0</accession>
<reference evidence="2 3" key="1">
    <citation type="submission" date="2023-01" db="EMBL/GenBank/DDBJ databases">
        <title>Thalassococcus onchidii sp. nov., isolated from a marine invertebrate from the South China Sea.</title>
        <authorList>
            <person name="Xu S."/>
            <person name="Liu Z."/>
            <person name="Xu Y."/>
        </authorList>
    </citation>
    <scope>NUCLEOTIDE SEQUENCE [LARGE SCALE GENOMIC DNA]</scope>
    <source>
        <strain evidence="2 3">KCTC 32084</strain>
    </source>
</reference>
<keyword evidence="3" id="KW-1185">Reference proteome</keyword>
<dbReference type="Gene3D" id="3.40.630.30">
    <property type="match status" value="1"/>
</dbReference>
<gene>
    <name evidence="2" type="ORF">PFY00_07630</name>
</gene>
<dbReference type="Proteomes" id="UP001210720">
    <property type="component" value="Unassembled WGS sequence"/>
</dbReference>
<evidence type="ECO:0000313" key="3">
    <source>
        <dbReference type="Proteomes" id="UP001210720"/>
    </source>
</evidence>
<dbReference type="RefSeq" id="WP_271431943.1">
    <property type="nucleotide sequence ID" value="NZ_JAQIOY010000002.1"/>
</dbReference>
<dbReference type="InterPro" id="IPR000182">
    <property type="entry name" value="GNAT_dom"/>
</dbReference>
<evidence type="ECO:0000259" key="1">
    <source>
        <dbReference type="PROSITE" id="PS51186"/>
    </source>
</evidence>
<protein>
    <submittedName>
        <fullName evidence="2">GNAT family N-acetyltransferase</fullName>
    </submittedName>
</protein>
<dbReference type="SUPFAM" id="SSF55729">
    <property type="entry name" value="Acyl-CoA N-acyltransferases (Nat)"/>
    <property type="match status" value="1"/>
</dbReference>
<dbReference type="Pfam" id="PF00583">
    <property type="entry name" value="Acetyltransf_1"/>
    <property type="match status" value="1"/>
</dbReference>
<proteinExistence type="predicted"/>
<organism evidence="2 3">
    <name type="scientific">Thalassococcus lentus</name>
    <dbReference type="NCBI Taxonomy" id="1210524"/>
    <lineage>
        <taxon>Bacteria</taxon>
        <taxon>Pseudomonadati</taxon>
        <taxon>Pseudomonadota</taxon>
        <taxon>Alphaproteobacteria</taxon>
        <taxon>Rhodobacterales</taxon>
        <taxon>Roseobacteraceae</taxon>
        <taxon>Thalassococcus</taxon>
    </lineage>
</organism>
<dbReference type="CDD" id="cd04301">
    <property type="entry name" value="NAT_SF"/>
    <property type="match status" value="1"/>
</dbReference>
<comment type="caution">
    <text evidence="2">The sequence shown here is derived from an EMBL/GenBank/DDBJ whole genome shotgun (WGS) entry which is preliminary data.</text>
</comment>
<name>A0ABT4XRL0_9RHOB</name>